<dbReference type="InParanoid" id="A0A3M0D8U3"/>
<dbReference type="EMBL" id="REFR01000006">
    <property type="protein sequence ID" value="RMB12633.1"/>
    <property type="molecule type" value="Genomic_DNA"/>
</dbReference>
<dbReference type="PROSITE" id="PS50157">
    <property type="entry name" value="ZINC_FINGER_C2H2_2"/>
    <property type="match status" value="1"/>
</dbReference>
<reference evidence="3 4" key="1">
    <citation type="submission" date="2018-10" db="EMBL/GenBank/DDBJ databases">
        <title>Genomic Encyclopedia of Archaeal and Bacterial Type Strains, Phase II (KMG-II): from individual species to whole genera.</title>
        <authorList>
            <person name="Goeker M."/>
        </authorList>
    </citation>
    <scope>NUCLEOTIDE SEQUENCE [LARGE SCALE GENOMIC DNA]</scope>
    <source>
        <strain evidence="3 4">DSM 25217</strain>
    </source>
</reference>
<dbReference type="RefSeq" id="WP_281269988.1">
    <property type="nucleotide sequence ID" value="NZ_REFR01000006.1"/>
</dbReference>
<keyword evidence="1" id="KW-0479">Metal-binding</keyword>
<keyword evidence="4" id="KW-1185">Reference proteome</keyword>
<dbReference type="PROSITE" id="PS00028">
    <property type="entry name" value="ZINC_FINGER_C2H2_1"/>
    <property type="match status" value="1"/>
</dbReference>
<name>A0A3M0D8U3_9PROT</name>
<feature type="domain" description="C2H2-type" evidence="2">
    <location>
        <begin position="5"/>
        <end position="32"/>
    </location>
</feature>
<dbReference type="InterPro" id="IPR013087">
    <property type="entry name" value="Znf_C2H2_type"/>
</dbReference>
<protein>
    <recommendedName>
        <fullName evidence="2">C2H2-type domain-containing protein</fullName>
    </recommendedName>
</protein>
<comment type="caution">
    <text evidence="3">The sequence shown here is derived from an EMBL/GenBank/DDBJ whole genome shotgun (WGS) entry which is preliminary data.</text>
</comment>
<keyword evidence="1" id="KW-0863">Zinc-finger</keyword>
<accession>A0A3M0D8U3</accession>
<evidence type="ECO:0000256" key="1">
    <source>
        <dbReference type="PROSITE-ProRule" id="PRU00042"/>
    </source>
</evidence>
<evidence type="ECO:0000259" key="2">
    <source>
        <dbReference type="PROSITE" id="PS50157"/>
    </source>
</evidence>
<evidence type="ECO:0000313" key="4">
    <source>
        <dbReference type="Proteomes" id="UP000271227"/>
    </source>
</evidence>
<gene>
    <name evidence="3" type="ORF">BXY39_0187</name>
</gene>
<dbReference type="Proteomes" id="UP000271227">
    <property type="component" value="Unassembled WGS sequence"/>
</dbReference>
<proteinExistence type="predicted"/>
<keyword evidence="1" id="KW-0862">Zinc</keyword>
<dbReference type="GO" id="GO:0008270">
    <property type="term" value="F:zinc ion binding"/>
    <property type="evidence" value="ECO:0007669"/>
    <property type="project" value="UniProtKB-KW"/>
</dbReference>
<evidence type="ECO:0000313" key="3">
    <source>
        <dbReference type="EMBL" id="RMB12633.1"/>
    </source>
</evidence>
<organism evidence="3 4">
    <name type="scientific">Eilatimonas milleporae</name>
    <dbReference type="NCBI Taxonomy" id="911205"/>
    <lineage>
        <taxon>Bacteria</taxon>
        <taxon>Pseudomonadati</taxon>
        <taxon>Pseudomonadota</taxon>
        <taxon>Alphaproteobacteria</taxon>
        <taxon>Kordiimonadales</taxon>
        <taxon>Kordiimonadaceae</taxon>
        <taxon>Eilatimonas</taxon>
    </lineage>
</organism>
<sequence length="40" mass="4183">MRYSFTCAACGLAFEMTEGVRDHPVLHAGGRTATRPTGGG</sequence>
<dbReference type="AlphaFoldDB" id="A0A3M0D8U3"/>